<dbReference type="SMART" id="SM00267">
    <property type="entry name" value="GGDEF"/>
    <property type="match status" value="1"/>
</dbReference>
<evidence type="ECO:0000313" key="8">
    <source>
        <dbReference type="Proteomes" id="UP000248729"/>
    </source>
</evidence>
<dbReference type="InterPro" id="IPR043128">
    <property type="entry name" value="Rev_trsase/Diguanyl_cyclase"/>
</dbReference>
<evidence type="ECO:0000313" key="5">
    <source>
        <dbReference type="EMBL" id="PNI03321.1"/>
    </source>
</evidence>
<dbReference type="SUPFAM" id="SSF55785">
    <property type="entry name" value="PYP-like sensor domain (PAS domain)"/>
    <property type="match status" value="1"/>
</dbReference>
<name>A0A2J8HYI7_VIBDI</name>
<dbReference type="Gene3D" id="3.30.70.270">
    <property type="match status" value="1"/>
</dbReference>
<dbReference type="NCBIfam" id="TIGR00229">
    <property type="entry name" value="sensory_box"/>
    <property type="match status" value="1"/>
</dbReference>
<dbReference type="RefSeq" id="WP_102963987.1">
    <property type="nucleotide sequence ID" value="NZ_JAPWHJ010000013.1"/>
</dbReference>
<feature type="domain" description="PAC" evidence="2">
    <location>
        <begin position="92"/>
        <end position="142"/>
    </location>
</feature>
<dbReference type="InterPro" id="IPR013655">
    <property type="entry name" value="PAS_fold_3"/>
</dbReference>
<dbReference type="InterPro" id="IPR035919">
    <property type="entry name" value="EAL_sf"/>
</dbReference>
<dbReference type="PROSITE" id="PS50887">
    <property type="entry name" value="GGDEF"/>
    <property type="match status" value="1"/>
</dbReference>
<feature type="domain" description="EAL" evidence="3">
    <location>
        <begin position="313"/>
        <end position="567"/>
    </location>
</feature>
<dbReference type="OrthoDB" id="9805474at2"/>
<organism evidence="5 7">
    <name type="scientific">Vibrio diazotrophicus</name>
    <dbReference type="NCBI Taxonomy" id="685"/>
    <lineage>
        <taxon>Bacteria</taxon>
        <taxon>Pseudomonadati</taxon>
        <taxon>Pseudomonadota</taxon>
        <taxon>Gammaproteobacteria</taxon>
        <taxon>Vibrionales</taxon>
        <taxon>Vibrionaceae</taxon>
        <taxon>Vibrio</taxon>
    </lineage>
</organism>
<feature type="domain" description="GGDEF" evidence="4">
    <location>
        <begin position="171"/>
        <end position="304"/>
    </location>
</feature>
<dbReference type="EMBL" id="POSK01000012">
    <property type="protein sequence ID" value="PNI03321.1"/>
    <property type="molecule type" value="Genomic_DNA"/>
</dbReference>
<dbReference type="InterPro" id="IPR000160">
    <property type="entry name" value="GGDEF_dom"/>
</dbReference>
<protein>
    <submittedName>
        <fullName evidence="6">PAS domain S-box-containing protein/diguanylate cyclase (GGDEF)-like protein</fullName>
    </submittedName>
    <submittedName>
        <fullName evidence="5">Sensor domain-containing phosphodiesterase</fullName>
    </submittedName>
</protein>
<dbReference type="Pfam" id="PF08447">
    <property type="entry name" value="PAS_3"/>
    <property type="match status" value="1"/>
</dbReference>
<dbReference type="PANTHER" id="PTHR33121:SF79">
    <property type="entry name" value="CYCLIC DI-GMP PHOSPHODIESTERASE PDED-RELATED"/>
    <property type="match status" value="1"/>
</dbReference>
<evidence type="ECO:0000259" key="4">
    <source>
        <dbReference type="PROSITE" id="PS50887"/>
    </source>
</evidence>
<dbReference type="PROSITE" id="PS50883">
    <property type="entry name" value="EAL"/>
    <property type="match status" value="1"/>
</dbReference>
<dbReference type="Proteomes" id="UP000236449">
    <property type="component" value="Unassembled WGS sequence"/>
</dbReference>
<accession>A0A2J8HYI7</accession>
<dbReference type="InterPro" id="IPR000700">
    <property type="entry name" value="PAS-assoc_C"/>
</dbReference>
<dbReference type="Gene3D" id="3.30.450.20">
    <property type="entry name" value="PAS domain"/>
    <property type="match status" value="1"/>
</dbReference>
<dbReference type="CDD" id="cd00130">
    <property type="entry name" value="PAS"/>
    <property type="match status" value="1"/>
</dbReference>
<reference evidence="5 7" key="1">
    <citation type="submission" date="2018-01" db="EMBL/GenBank/DDBJ databases">
        <title>Draft genome sequences of six Vibrio diazotrophicus strains isolated from deep-sea sediments of the Baltic Sea.</title>
        <authorList>
            <person name="Castillo D."/>
            <person name="Vandieken V."/>
            <person name="Chiang O."/>
            <person name="Middelboe M."/>
        </authorList>
    </citation>
    <scope>NUCLEOTIDE SEQUENCE [LARGE SCALE GENOMIC DNA]</scope>
    <source>
        <strain evidence="5 7">60.27F</strain>
    </source>
</reference>
<dbReference type="SUPFAM" id="SSF141868">
    <property type="entry name" value="EAL domain-like"/>
    <property type="match status" value="1"/>
</dbReference>
<dbReference type="Pfam" id="PF00563">
    <property type="entry name" value="EAL"/>
    <property type="match status" value="1"/>
</dbReference>
<reference evidence="6 8" key="2">
    <citation type="submission" date="2018-06" db="EMBL/GenBank/DDBJ databases">
        <title>Freshwater and sediment microbial communities from various areas in North America, analyzing microbe dynamics in response to fracking.</title>
        <authorList>
            <person name="Lamendella R."/>
        </authorList>
    </citation>
    <scope>NUCLEOTIDE SEQUENCE [LARGE SCALE GENOMIC DNA]</scope>
    <source>
        <strain evidence="6 8">99A</strain>
    </source>
</reference>
<evidence type="ECO:0000313" key="7">
    <source>
        <dbReference type="Proteomes" id="UP000236449"/>
    </source>
</evidence>
<evidence type="ECO:0000259" key="2">
    <source>
        <dbReference type="PROSITE" id="PS50113"/>
    </source>
</evidence>
<dbReference type="InterPro" id="IPR035965">
    <property type="entry name" value="PAS-like_dom_sf"/>
</dbReference>
<dbReference type="Gene3D" id="3.20.20.450">
    <property type="entry name" value="EAL domain"/>
    <property type="match status" value="1"/>
</dbReference>
<dbReference type="PANTHER" id="PTHR33121">
    <property type="entry name" value="CYCLIC DI-GMP PHOSPHODIESTERASE PDEF"/>
    <property type="match status" value="1"/>
</dbReference>
<dbReference type="SMART" id="SM00052">
    <property type="entry name" value="EAL"/>
    <property type="match status" value="1"/>
</dbReference>
<gene>
    <name evidence="5" type="ORF">C1N32_17155</name>
    <name evidence="6" type="ORF">DET48_10883</name>
</gene>
<dbReference type="EMBL" id="QLTR01000008">
    <property type="protein sequence ID" value="RAS65211.1"/>
    <property type="molecule type" value="Genomic_DNA"/>
</dbReference>
<dbReference type="AlphaFoldDB" id="A0A2J8HYI7"/>
<dbReference type="Pfam" id="PF00990">
    <property type="entry name" value="GGDEF"/>
    <property type="match status" value="1"/>
</dbReference>
<dbReference type="SUPFAM" id="SSF55073">
    <property type="entry name" value="Nucleotide cyclase"/>
    <property type="match status" value="1"/>
</dbReference>
<feature type="domain" description="PAS" evidence="1">
    <location>
        <begin position="19"/>
        <end position="89"/>
    </location>
</feature>
<evidence type="ECO:0000259" key="3">
    <source>
        <dbReference type="PROSITE" id="PS50883"/>
    </source>
</evidence>
<evidence type="ECO:0000259" key="1">
    <source>
        <dbReference type="PROSITE" id="PS50112"/>
    </source>
</evidence>
<dbReference type="InterPro" id="IPR000014">
    <property type="entry name" value="PAS"/>
</dbReference>
<comment type="caution">
    <text evidence="5">The sequence shown here is derived from an EMBL/GenBank/DDBJ whole genome shotgun (WGS) entry which is preliminary data.</text>
</comment>
<dbReference type="GO" id="GO:0071111">
    <property type="term" value="F:cyclic-guanylate-specific phosphodiesterase activity"/>
    <property type="evidence" value="ECO:0007669"/>
    <property type="project" value="InterPro"/>
</dbReference>
<dbReference type="CDD" id="cd01948">
    <property type="entry name" value="EAL"/>
    <property type="match status" value="1"/>
</dbReference>
<sequence length="579" mass="65858">MSLKQDKLSVIENALDDTYLKRLVHIFDVFKHGVFYMDEQGLMTFYNPEFYHQFGFESKTIELSDWFSIVHPLDAALLDSRIGQHIDEGGNVVTQYRLRKTNGQYIWVEGVATTKNICGHAFMIGSHRDISDQKLMESYLHQAAFFDNATGLSNRTKLIHDIEALAKKPQLNAALIYIQIDDIKSYLNQYGTDVFQQIIEHLTGALRVLPDDDCEHYRVRSDDFAVLLYGDYTTGELQRLCQNILKHYAESTLEYGKLYGDKISIGVYPYIDTNLTPSECLSIASRTCQFAGENNCSRIEIYTGRTQNSVDRFFFIEKELKEAIHSRSLSVKFQPIINAANGKVASFEALVRWRSKGYGEIYPDEFIPIAEKKGLINELGYLVFAKACEFISRYNQLNKANIRVNVNVSVLQLLDTNFPTNLFTLAVNSNVEPKSIVLELTETVMLDGNKNALNQIYILSSMGFSLSLDDFGSGFSSIHSFLGLPLKQIKIDRVMTTKSMTNDAYEQYLQFITQLCRSKGIDIVFEGIEDQAMFQKYKDMGASYFQGYWFSKPLSVASASRYTLLRSDVIPQAVPKTTA</sequence>
<dbReference type="InterPro" id="IPR050706">
    <property type="entry name" value="Cyclic-di-GMP_PDE-like"/>
</dbReference>
<dbReference type="Proteomes" id="UP000248729">
    <property type="component" value="Unassembled WGS sequence"/>
</dbReference>
<dbReference type="InterPro" id="IPR001633">
    <property type="entry name" value="EAL_dom"/>
</dbReference>
<dbReference type="InterPro" id="IPR029787">
    <property type="entry name" value="Nucleotide_cyclase"/>
</dbReference>
<dbReference type="PROSITE" id="PS50113">
    <property type="entry name" value="PAC"/>
    <property type="match status" value="1"/>
</dbReference>
<evidence type="ECO:0000313" key="6">
    <source>
        <dbReference type="EMBL" id="RAS65211.1"/>
    </source>
</evidence>
<proteinExistence type="predicted"/>
<dbReference type="PROSITE" id="PS50112">
    <property type="entry name" value="PAS"/>
    <property type="match status" value="1"/>
</dbReference>